<keyword evidence="4 6" id="KW-1133">Transmembrane helix</keyword>
<dbReference type="PANTHER" id="PTHR10010">
    <property type="entry name" value="SOLUTE CARRIER FAMILY 34 SODIUM PHOSPHATE , MEMBER 2-RELATED"/>
    <property type="match status" value="1"/>
</dbReference>
<dbReference type="EMBL" id="FNOP01000009">
    <property type="protein sequence ID" value="SDW94606.1"/>
    <property type="molecule type" value="Genomic_DNA"/>
</dbReference>
<keyword evidence="3 6" id="KW-0812">Transmembrane</keyword>
<dbReference type="Pfam" id="PF01895">
    <property type="entry name" value="PhoU"/>
    <property type="match status" value="2"/>
</dbReference>
<reference evidence="8 9" key="1">
    <citation type="submission" date="2016-10" db="EMBL/GenBank/DDBJ databases">
        <authorList>
            <person name="Varghese N."/>
            <person name="Submissions S."/>
        </authorList>
    </citation>
    <scope>NUCLEOTIDE SEQUENCE [LARGE SCALE GENOMIC DNA]</scope>
    <source>
        <strain evidence="8 9">WCC6</strain>
    </source>
</reference>
<evidence type="ECO:0000256" key="1">
    <source>
        <dbReference type="ARBA" id="ARBA00004651"/>
    </source>
</evidence>
<dbReference type="Pfam" id="PF02690">
    <property type="entry name" value="Na_Pi_cotrans"/>
    <property type="match status" value="2"/>
</dbReference>
<evidence type="ECO:0000313" key="9">
    <source>
        <dbReference type="Proteomes" id="UP000182379"/>
    </source>
</evidence>
<evidence type="ECO:0000256" key="2">
    <source>
        <dbReference type="ARBA" id="ARBA00022475"/>
    </source>
</evidence>
<dbReference type="InterPro" id="IPR004633">
    <property type="entry name" value="NaPi_cotrn-rel/YqeW-like"/>
</dbReference>
<evidence type="ECO:0000256" key="4">
    <source>
        <dbReference type="ARBA" id="ARBA00022989"/>
    </source>
</evidence>
<feature type="transmembrane region" description="Helical" evidence="6">
    <location>
        <begin position="209"/>
        <end position="231"/>
    </location>
</feature>
<dbReference type="InterPro" id="IPR003841">
    <property type="entry name" value="Na/Pi_transpt"/>
</dbReference>
<comment type="subcellular location">
    <subcellularLocation>
        <location evidence="1">Cell membrane</location>
        <topology evidence="1">Multi-pass membrane protein</topology>
    </subcellularLocation>
</comment>
<evidence type="ECO:0000256" key="3">
    <source>
        <dbReference type="ARBA" id="ARBA00022692"/>
    </source>
</evidence>
<dbReference type="InterPro" id="IPR038078">
    <property type="entry name" value="PhoU-like_sf"/>
</dbReference>
<keyword evidence="2" id="KW-1003">Cell membrane</keyword>
<comment type="caution">
    <text evidence="8">The sequence shown here is derived from an EMBL/GenBank/DDBJ whole genome shotgun (WGS) entry which is preliminary data.</text>
</comment>
<evidence type="ECO:0000256" key="6">
    <source>
        <dbReference type="SAM" id="Phobius"/>
    </source>
</evidence>
<feature type="transmembrane region" description="Helical" evidence="6">
    <location>
        <begin position="172"/>
        <end position="197"/>
    </location>
</feature>
<accession>A0A1H2XPE3</accession>
<dbReference type="NCBIfam" id="TIGR00704">
    <property type="entry name" value="NaPi_cotrn_rel"/>
    <property type="match status" value="1"/>
</dbReference>
<protein>
    <submittedName>
        <fullName evidence="8">Phosphate:Na+ symporter</fullName>
    </submittedName>
</protein>
<proteinExistence type="predicted"/>
<evidence type="ECO:0000313" key="8">
    <source>
        <dbReference type="EMBL" id="SDW94606.1"/>
    </source>
</evidence>
<dbReference type="NCBIfam" id="NF037997">
    <property type="entry name" value="Na_Pi_symport"/>
    <property type="match status" value="1"/>
</dbReference>
<feature type="domain" description="PhoU" evidence="7">
    <location>
        <begin position="447"/>
        <end position="530"/>
    </location>
</feature>
<dbReference type="GO" id="GO:0005436">
    <property type="term" value="F:sodium:phosphate symporter activity"/>
    <property type="evidence" value="ECO:0007669"/>
    <property type="project" value="InterPro"/>
</dbReference>
<dbReference type="GO" id="GO:0044341">
    <property type="term" value="P:sodium-dependent phosphate transport"/>
    <property type="evidence" value="ECO:0007669"/>
    <property type="project" value="InterPro"/>
</dbReference>
<organism evidence="8 9">
    <name type="scientific">Acidaminococcus fermentans</name>
    <dbReference type="NCBI Taxonomy" id="905"/>
    <lineage>
        <taxon>Bacteria</taxon>
        <taxon>Bacillati</taxon>
        <taxon>Bacillota</taxon>
        <taxon>Negativicutes</taxon>
        <taxon>Acidaminococcales</taxon>
        <taxon>Acidaminococcaceae</taxon>
        <taxon>Acidaminococcus</taxon>
    </lineage>
</organism>
<feature type="domain" description="PhoU" evidence="7">
    <location>
        <begin position="341"/>
        <end position="427"/>
    </location>
</feature>
<dbReference type="SUPFAM" id="SSF109755">
    <property type="entry name" value="PhoU-like"/>
    <property type="match status" value="1"/>
</dbReference>
<dbReference type="Gene3D" id="1.20.58.220">
    <property type="entry name" value="Phosphate transport system protein phou homolog 2, domain 2"/>
    <property type="match status" value="1"/>
</dbReference>
<feature type="transmembrane region" description="Helical" evidence="6">
    <location>
        <begin position="130"/>
        <end position="152"/>
    </location>
</feature>
<evidence type="ECO:0000259" key="7">
    <source>
        <dbReference type="Pfam" id="PF01895"/>
    </source>
</evidence>
<evidence type="ECO:0000256" key="5">
    <source>
        <dbReference type="ARBA" id="ARBA00023136"/>
    </source>
</evidence>
<dbReference type="AlphaFoldDB" id="A0A1H2XPE3"/>
<dbReference type="PANTHER" id="PTHR10010:SF46">
    <property type="entry name" value="SODIUM-DEPENDENT PHOSPHATE TRANSPORT PROTEIN 2B"/>
    <property type="match status" value="1"/>
</dbReference>
<dbReference type="InterPro" id="IPR026022">
    <property type="entry name" value="PhoU_dom"/>
</dbReference>
<gene>
    <name evidence="8" type="ORF">SAMN05216495_10952</name>
</gene>
<name>A0A1H2XPE3_ACIFE</name>
<sequence length="534" mass="58043">MVQLFLFLGGISLFLYGMQMMGDGLQQAAGARLQKILGQLTKKTIYGVALGAGVTAVLQSSSATTVMTVGLVNAGLMNLEQAFGIVMGANIGTTMTAQLIAFNLTDYITLIIAIGFVMQIVCKKRTLKNLGAVLLGFGILMLGMSMMSNAVIPLRQDPRIVDILGKFSTHPVMGLLTGLVMTLVIQSSSATIGILMAMASQGLIPLEGAIPVILGDNIGTCITAVLATLQSGLNAKRVACSHVMFNLCGSIIAMLLLPLFISFVKDISPAGNIGRQIANAHTTFNVVNTCIFLPLAPYFTRFIKKLMPGEENDISYQPKYLDKNVLNTPAVALGLAAKEVVRMGDLALENIRKSFACVDNYNKKDVDFILEHEPVIDSLEEAITVYLTKMSEKNMTKEMSNLHTGLIHACNDIERIGDHAEIIAKRVRSMREDGTTFSPEANREMKELEVLVVSAATKAIKALENNDKDLARESLDFSHQVKIKQKAMRKSHVERLNEGVCTPETGFVMLELLINMKRVSDHSKNISQLVLGDF</sequence>
<feature type="transmembrane region" description="Helical" evidence="6">
    <location>
        <begin position="243"/>
        <end position="264"/>
    </location>
</feature>
<feature type="transmembrane region" description="Helical" evidence="6">
    <location>
        <begin position="49"/>
        <end position="70"/>
    </location>
</feature>
<dbReference type="RefSeq" id="WP_074706277.1">
    <property type="nucleotide sequence ID" value="NZ_CALAKB010000044.1"/>
</dbReference>
<keyword evidence="5 6" id="KW-0472">Membrane</keyword>
<dbReference type="Proteomes" id="UP000182379">
    <property type="component" value="Unassembled WGS sequence"/>
</dbReference>
<dbReference type="GO" id="GO:0005886">
    <property type="term" value="C:plasma membrane"/>
    <property type="evidence" value="ECO:0007669"/>
    <property type="project" value="UniProtKB-SubCell"/>
</dbReference>